<organism evidence="3">
    <name type="scientific">Aceria tosichella</name>
    <name type="common">wheat curl mite</name>
    <dbReference type="NCBI Taxonomy" id="561515"/>
    <lineage>
        <taxon>Eukaryota</taxon>
        <taxon>Metazoa</taxon>
        <taxon>Ecdysozoa</taxon>
        <taxon>Arthropoda</taxon>
        <taxon>Chelicerata</taxon>
        <taxon>Arachnida</taxon>
        <taxon>Acari</taxon>
        <taxon>Acariformes</taxon>
        <taxon>Trombidiformes</taxon>
        <taxon>Prostigmata</taxon>
        <taxon>Eupodina</taxon>
        <taxon>Eriophyoidea</taxon>
        <taxon>Eriophyidae</taxon>
        <taxon>Eriophyinae</taxon>
        <taxon>Aceriini</taxon>
        <taxon>Aceria</taxon>
    </lineage>
</organism>
<feature type="region of interest" description="Disordered" evidence="2">
    <location>
        <begin position="143"/>
        <end position="250"/>
    </location>
</feature>
<accession>A0A6G1SPT2</accession>
<feature type="region of interest" description="Disordered" evidence="2">
    <location>
        <begin position="272"/>
        <end position="321"/>
    </location>
</feature>
<evidence type="ECO:0000256" key="2">
    <source>
        <dbReference type="SAM" id="MobiDB-lite"/>
    </source>
</evidence>
<dbReference type="InterPro" id="IPR007146">
    <property type="entry name" value="Sas10/Utp3/C1D"/>
</dbReference>
<dbReference type="GO" id="GO:0032040">
    <property type="term" value="C:small-subunit processome"/>
    <property type="evidence" value="ECO:0007669"/>
    <property type="project" value="TreeGrafter"/>
</dbReference>
<evidence type="ECO:0000313" key="3">
    <source>
        <dbReference type="EMBL" id="MDE51900.1"/>
    </source>
</evidence>
<proteinExistence type="inferred from homology"/>
<reference evidence="3" key="1">
    <citation type="submission" date="2018-10" db="EMBL/GenBank/DDBJ databases">
        <title>Transcriptome assembly of Aceria tosichella (Wheat curl mite) Type 2.</title>
        <authorList>
            <person name="Scully E.D."/>
            <person name="Geib S.M."/>
            <person name="Palmer N.A."/>
            <person name="Gupta A.K."/>
            <person name="Sarath G."/>
            <person name="Tatineni S."/>
        </authorList>
    </citation>
    <scope>NUCLEOTIDE SEQUENCE</scope>
    <source>
        <strain evidence="3">LincolnNE</strain>
    </source>
</reference>
<dbReference type="PANTHER" id="PTHR13237">
    <property type="entry name" value="SOMETHING ABOUT SILENCING PROTEIN 10-RELATED"/>
    <property type="match status" value="1"/>
</dbReference>
<evidence type="ECO:0000256" key="1">
    <source>
        <dbReference type="ARBA" id="ARBA00010979"/>
    </source>
</evidence>
<dbReference type="GO" id="GO:0000462">
    <property type="term" value="P:maturation of SSU-rRNA from tricistronic rRNA transcript (SSU-rRNA, 5.8S rRNA, LSU-rRNA)"/>
    <property type="evidence" value="ECO:0007669"/>
    <property type="project" value="TreeGrafter"/>
</dbReference>
<feature type="compositionally biased region" description="Basic and acidic residues" evidence="2">
    <location>
        <begin position="156"/>
        <end position="167"/>
    </location>
</feature>
<feature type="compositionally biased region" description="Basic residues" evidence="2">
    <location>
        <begin position="293"/>
        <end position="321"/>
    </location>
</feature>
<comment type="similarity">
    <text evidence="1">Belongs to the SAS10 family.</text>
</comment>
<dbReference type="Pfam" id="PF04000">
    <property type="entry name" value="Sas10_Utp3"/>
    <property type="match status" value="1"/>
</dbReference>
<protein>
    <submittedName>
        <fullName evidence="3">Neuroguidin</fullName>
    </submittedName>
</protein>
<feature type="compositionally biased region" description="Acidic residues" evidence="2">
    <location>
        <begin position="168"/>
        <end position="200"/>
    </location>
</feature>
<feature type="compositionally biased region" description="Acidic residues" evidence="2">
    <location>
        <begin position="144"/>
        <end position="155"/>
    </location>
</feature>
<sequence>MTNDITIINAKDQTANEKSLEVCLQEDSVQEQAKSARELFSSLQSELDELEDDLKDGLSYLDMKNDTLLSYMIDLCNIVLRKVRCDTISGHASVERSVYYRIILEKIKAIDQRLAYQLNKVISLPEEAAEENQGVNVNNLDIEIGSDDESDDQDEKEASSSRQHKVDSDEDEDDDEDDEFDGSVDDEDDQEHEEFSDVYDDVGKQVKSKAVTSDGGKDKKPVGIYKPPKLRSVAYSDGKAKNNTKRRQDYDAFEDLDDDDNEDIVDETHVHRDNERTKYEEENYTRLPDMNPKKAKRKLKAKNMSNKGKKKFKGNKRKNKW</sequence>
<dbReference type="EMBL" id="GGYP01007129">
    <property type="protein sequence ID" value="MDE51900.1"/>
    <property type="molecule type" value="Transcribed_RNA"/>
</dbReference>
<gene>
    <name evidence="3" type="primary">NGDN</name>
    <name evidence="3" type="ORF">g.877</name>
</gene>
<name>A0A6G1SPT2_9ACAR</name>
<feature type="compositionally biased region" description="Basic and acidic residues" evidence="2">
    <location>
        <begin position="272"/>
        <end position="284"/>
    </location>
</feature>
<dbReference type="AlphaFoldDB" id="A0A6G1SPT2"/>
<dbReference type="PANTHER" id="PTHR13237:SF9">
    <property type="entry name" value="NEUROGUIDIN"/>
    <property type="match status" value="1"/>
</dbReference>